<dbReference type="Gene3D" id="3.90.79.10">
    <property type="entry name" value="Nucleoside Triphosphate Pyrophosphohydrolase"/>
    <property type="match status" value="1"/>
</dbReference>
<gene>
    <name evidence="2" type="ORF">A3A44_02180</name>
</gene>
<dbReference type="SUPFAM" id="SSF55811">
    <property type="entry name" value="Nudix"/>
    <property type="match status" value="1"/>
</dbReference>
<dbReference type="EMBL" id="MHQT01000034">
    <property type="protein sequence ID" value="OHA08879.1"/>
    <property type="molecule type" value="Genomic_DNA"/>
</dbReference>
<organism evidence="2 3">
    <name type="scientific">Candidatus Sungbacteria bacterium RIFCSPLOWO2_01_FULL_60_25</name>
    <dbReference type="NCBI Taxonomy" id="1802281"/>
    <lineage>
        <taxon>Bacteria</taxon>
        <taxon>Candidatus Sungiibacteriota</taxon>
    </lineage>
</organism>
<reference evidence="2 3" key="1">
    <citation type="journal article" date="2016" name="Nat. Commun.">
        <title>Thousands of microbial genomes shed light on interconnected biogeochemical processes in an aquifer system.</title>
        <authorList>
            <person name="Anantharaman K."/>
            <person name="Brown C.T."/>
            <person name="Hug L.A."/>
            <person name="Sharon I."/>
            <person name="Castelle C.J."/>
            <person name="Probst A.J."/>
            <person name="Thomas B.C."/>
            <person name="Singh A."/>
            <person name="Wilkins M.J."/>
            <person name="Karaoz U."/>
            <person name="Brodie E.L."/>
            <person name="Williams K.H."/>
            <person name="Hubbard S.S."/>
            <person name="Banfield J.F."/>
        </authorList>
    </citation>
    <scope>NUCLEOTIDE SEQUENCE [LARGE SCALE GENOMIC DNA]</scope>
</reference>
<dbReference type="InterPro" id="IPR015797">
    <property type="entry name" value="NUDIX_hydrolase-like_dom_sf"/>
</dbReference>
<evidence type="ECO:0000313" key="3">
    <source>
        <dbReference type="Proteomes" id="UP000178977"/>
    </source>
</evidence>
<comment type="caution">
    <text evidence="2">The sequence shown here is derived from an EMBL/GenBank/DDBJ whole genome shotgun (WGS) entry which is preliminary data.</text>
</comment>
<evidence type="ECO:0000313" key="2">
    <source>
        <dbReference type="EMBL" id="OHA08879.1"/>
    </source>
</evidence>
<protein>
    <recommendedName>
        <fullName evidence="1">Nudix hydrolase domain-containing protein</fullName>
    </recommendedName>
</protein>
<proteinExistence type="predicted"/>
<dbReference type="Proteomes" id="UP000178977">
    <property type="component" value="Unassembled WGS sequence"/>
</dbReference>
<evidence type="ECO:0000259" key="1">
    <source>
        <dbReference type="Pfam" id="PF00293"/>
    </source>
</evidence>
<accession>A0A1G2LDK1</accession>
<feature type="domain" description="Nudix hydrolase" evidence="1">
    <location>
        <begin position="6"/>
        <end position="151"/>
    </location>
</feature>
<dbReference type="CDD" id="cd02883">
    <property type="entry name" value="NUDIX_Hydrolase"/>
    <property type="match status" value="1"/>
</dbReference>
<name>A0A1G2LDK1_9BACT</name>
<dbReference type="Pfam" id="PF00293">
    <property type="entry name" value="NUDIX"/>
    <property type="match status" value="1"/>
</dbReference>
<sequence length="173" mass="19228">MAGDTGVALIVVDPEGRVFMLQEEETNLAHGKMAGQWSMPMETSREGEPDAEALQRLVAEEIANMAVWVEAEPFGSYQVMPDIEVRLYLGFLRSSFLPQGLWVRPYGGPLGNFILPPRSAETDGVSGHCWVPLGDATELWLRRGAWEMLRDCREGNRGVVRKRCRAATPLAKV</sequence>
<dbReference type="InterPro" id="IPR000086">
    <property type="entry name" value="NUDIX_hydrolase_dom"/>
</dbReference>
<dbReference type="AlphaFoldDB" id="A0A1G2LDK1"/>